<protein>
    <submittedName>
        <fullName evidence="1">(raccoon dog) hypothetical protein</fullName>
    </submittedName>
</protein>
<sequence>MHCEGINISGNFCRNELKYLAFLCNQAALDRLKRSCHPMMGKKQVVVLAALKFVGWKYQIVTATLEEKRKEKAKIHYWKEKPLLGL</sequence>
<reference evidence="1" key="1">
    <citation type="submission" date="2020-12" db="EMBL/GenBank/DDBJ databases">
        <authorList>
            <consortium name="Molecular Ecology Group"/>
        </authorList>
    </citation>
    <scope>NUCLEOTIDE SEQUENCE</scope>
    <source>
        <strain evidence="1">TBG_1078</strain>
    </source>
</reference>
<evidence type="ECO:0000313" key="2">
    <source>
        <dbReference type="Proteomes" id="UP000645828"/>
    </source>
</evidence>
<keyword evidence="2" id="KW-1185">Reference proteome</keyword>
<proteinExistence type="predicted"/>
<dbReference type="AlphaFoldDB" id="A0A811Z5H0"/>
<accession>A0A811Z5H0</accession>
<comment type="caution">
    <text evidence="1">The sequence shown here is derived from an EMBL/GenBank/DDBJ whole genome shotgun (WGS) entry which is preliminary data.</text>
</comment>
<evidence type="ECO:0000313" key="1">
    <source>
        <dbReference type="EMBL" id="CAD7684918.1"/>
    </source>
</evidence>
<dbReference type="Proteomes" id="UP000645828">
    <property type="component" value="Unassembled WGS sequence"/>
</dbReference>
<organism evidence="1 2">
    <name type="scientific">Nyctereutes procyonoides</name>
    <name type="common">Raccoon dog</name>
    <name type="synonym">Canis procyonoides</name>
    <dbReference type="NCBI Taxonomy" id="34880"/>
    <lineage>
        <taxon>Eukaryota</taxon>
        <taxon>Metazoa</taxon>
        <taxon>Chordata</taxon>
        <taxon>Craniata</taxon>
        <taxon>Vertebrata</taxon>
        <taxon>Euteleostomi</taxon>
        <taxon>Mammalia</taxon>
        <taxon>Eutheria</taxon>
        <taxon>Laurasiatheria</taxon>
        <taxon>Carnivora</taxon>
        <taxon>Caniformia</taxon>
        <taxon>Canidae</taxon>
        <taxon>Nyctereutes</taxon>
    </lineage>
</organism>
<dbReference type="EMBL" id="CAJHUB010000760">
    <property type="protein sequence ID" value="CAD7684918.1"/>
    <property type="molecule type" value="Genomic_DNA"/>
</dbReference>
<name>A0A811Z5H0_NYCPR</name>
<gene>
    <name evidence="1" type="ORF">NYPRO_LOCUS17711</name>
</gene>
<dbReference type="Gene3D" id="6.10.250.3250">
    <property type="match status" value="1"/>
</dbReference>